<reference evidence="3" key="1">
    <citation type="submission" date="2016-11" db="EMBL/GenBank/DDBJ databases">
        <authorList>
            <person name="Varghese N."/>
            <person name="Submissions S."/>
        </authorList>
    </citation>
    <scope>NUCLEOTIDE SEQUENCE [LARGE SCALE GENOMIC DNA]</scope>
    <source>
        <strain evidence="3">DSM 11003</strain>
    </source>
</reference>
<dbReference type="InterPro" id="IPR009577">
    <property type="entry name" value="Sm_multidrug_ex"/>
</dbReference>
<evidence type="ECO:0000313" key="2">
    <source>
        <dbReference type="EMBL" id="SHG39735.1"/>
    </source>
</evidence>
<feature type="transmembrane region" description="Helical" evidence="1">
    <location>
        <begin position="124"/>
        <end position="144"/>
    </location>
</feature>
<feature type="transmembrane region" description="Helical" evidence="1">
    <location>
        <begin position="92"/>
        <end position="118"/>
    </location>
</feature>
<dbReference type="AlphaFoldDB" id="A0A1M5JH57"/>
<feature type="transmembrane region" description="Helical" evidence="1">
    <location>
        <begin position="38"/>
        <end position="56"/>
    </location>
</feature>
<keyword evidence="3" id="KW-1185">Reference proteome</keyword>
<sequence length="155" mass="17057">MNTKIMMSVFFSSMLPVIELRGAIPLGVALGLSYGEAALLSIAGSTLICPLIFFTIRPVFNFLLQRDLLTHRINNLIERTLRKSAKVQKYGFWGLILFVGIPLPGMGAWSGTLLAILLDVRFKSTFLAVLLGNILASFIIIFLTHSSLMLITGKN</sequence>
<accession>A0A1M5JH57</accession>
<name>A0A1M5JH57_9FIRM</name>
<dbReference type="STRING" id="1123382.SAMN02745221_00115"/>
<dbReference type="EMBL" id="FQWY01000002">
    <property type="protein sequence ID" value="SHG39735.1"/>
    <property type="molecule type" value="Genomic_DNA"/>
</dbReference>
<evidence type="ECO:0000256" key="1">
    <source>
        <dbReference type="SAM" id="Phobius"/>
    </source>
</evidence>
<dbReference type="PANTHER" id="PTHR36007:SF2">
    <property type="entry name" value="TRANSPORT PROTEIN-RELATED"/>
    <property type="match status" value="1"/>
</dbReference>
<keyword evidence="1" id="KW-1133">Transmembrane helix</keyword>
<dbReference type="RefSeq" id="WP_073088883.1">
    <property type="nucleotide sequence ID" value="NZ_FQWY01000002.1"/>
</dbReference>
<keyword evidence="1" id="KW-0472">Membrane</keyword>
<dbReference type="Pfam" id="PF06695">
    <property type="entry name" value="Sm_multidrug_ex"/>
    <property type="match status" value="1"/>
</dbReference>
<gene>
    <name evidence="2" type="ORF">SAMN02745221_00115</name>
</gene>
<organism evidence="2 3">
    <name type="scientific">Thermosyntropha lipolytica DSM 11003</name>
    <dbReference type="NCBI Taxonomy" id="1123382"/>
    <lineage>
        <taxon>Bacteria</taxon>
        <taxon>Bacillati</taxon>
        <taxon>Bacillota</taxon>
        <taxon>Clostridia</taxon>
        <taxon>Eubacteriales</taxon>
        <taxon>Syntrophomonadaceae</taxon>
        <taxon>Thermosyntropha</taxon>
    </lineage>
</organism>
<keyword evidence="1" id="KW-0812">Transmembrane</keyword>
<evidence type="ECO:0000313" key="3">
    <source>
        <dbReference type="Proteomes" id="UP000242329"/>
    </source>
</evidence>
<dbReference type="Proteomes" id="UP000242329">
    <property type="component" value="Unassembled WGS sequence"/>
</dbReference>
<dbReference type="PANTHER" id="PTHR36007">
    <property type="entry name" value="TRANSPORT PROTEIN-RELATED"/>
    <property type="match status" value="1"/>
</dbReference>
<protein>
    <submittedName>
        <fullName evidence="2">Uncharacterized membrane protein</fullName>
    </submittedName>
</protein>
<proteinExistence type="predicted"/>